<dbReference type="Proteomes" id="UP001148614">
    <property type="component" value="Unassembled WGS sequence"/>
</dbReference>
<evidence type="ECO:0000259" key="1">
    <source>
        <dbReference type="Pfam" id="PF20183"/>
    </source>
</evidence>
<gene>
    <name evidence="2" type="ORF">NPX13_g1118</name>
</gene>
<organism evidence="2 3">
    <name type="scientific">Xylaria arbuscula</name>
    <dbReference type="NCBI Taxonomy" id="114810"/>
    <lineage>
        <taxon>Eukaryota</taxon>
        <taxon>Fungi</taxon>
        <taxon>Dikarya</taxon>
        <taxon>Ascomycota</taxon>
        <taxon>Pezizomycotina</taxon>
        <taxon>Sordariomycetes</taxon>
        <taxon>Xylariomycetidae</taxon>
        <taxon>Xylariales</taxon>
        <taxon>Xylariaceae</taxon>
        <taxon>Xylaria</taxon>
    </lineage>
</organism>
<sequence length="421" mass="48779">MRTRSKTRQKPTWTHLPVEIRLMILEIIAHRKNPGWTRGAAVCKEWQNVLEKFSFHHDLALELNAYSPSDDTHFKGLYWSTDEVENDENNDSIPKRSLGLSRDGRRTMRGWCPVDLYRLFEPIGLAKEWQSPQVKAVTSPIIRRQLRRNLEPTSLAKLIRRFDRLENIVYEPWVPCGVSVIRGPHIIKQDLCYLLRRVLPNTLKKLTIFEENSDLCPLYPFLNCWVFAGAWRNNPSPVRGLEAHFASKSLHLEHLAVSFMVNAEGVFRHCESAWKWSHLQSIALTSQLLLDHPNQQAGIETLLQRAGSLAQQMPKLRIFVLWNGGIWHASAFIYRVDGDLASITWRGTWHYELGGRVVEAWQAVASQLPRGMFNRLRIIYERVEGDILSRGDAIYHLRLPCQVVEPASLWQMRREARLGMV</sequence>
<dbReference type="InterPro" id="IPR046676">
    <property type="entry name" value="DUF6546"/>
</dbReference>
<dbReference type="EMBL" id="JANPWZ010000095">
    <property type="protein sequence ID" value="KAJ3579450.1"/>
    <property type="molecule type" value="Genomic_DNA"/>
</dbReference>
<name>A0A9W8NM16_9PEZI</name>
<evidence type="ECO:0000313" key="2">
    <source>
        <dbReference type="EMBL" id="KAJ3579450.1"/>
    </source>
</evidence>
<dbReference type="AlphaFoldDB" id="A0A9W8NM16"/>
<comment type="caution">
    <text evidence="2">The sequence shown here is derived from an EMBL/GenBank/DDBJ whole genome shotgun (WGS) entry which is preliminary data.</text>
</comment>
<evidence type="ECO:0000313" key="3">
    <source>
        <dbReference type="Proteomes" id="UP001148614"/>
    </source>
</evidence>
<proteinExistence type="predicted"/>
<dbReference type="VEuPathDB" id="FungiDB:F4678DRAFT_434269"/>
<feature type="domain" description="DUF6546" evidence="1">
    <location>
        <begin position="199"/>
        <end position="405"/>
    </location>
</feature>
<keyword evidence="3" id="KW-1185">Reference proteome</keyword>
<accession>A0A9W8NM16</accession>
<dbReference type="Pfam" id="PF20183">
    <property type="entry name" value="DUF6546"/>
    <property type="match status" value="1"/>
</dbReference>
<reference evidence="2" key="1">
    <citation type="submission" date="2022-07" db="EMBL/GenBank/DDBJ databases">
        <title>Genome Sequence of Xylaria arbuscula.</title>
        <authorList>
            <person name="Buettner E."/>
        </authorList>
    </citation>
    <scope>NUCLEOTIDE SEQUENCE</scope>
    <source>
        <strain evidence="2">VT107</strain>
    </source>
</reference>
<protein>
    <recommendedName>
        <fullName evidence="1">DUF6546 domain-containing protein</fullName>
    </recommendedName>
</protein>